<keyword evidence="1 4" id="KW-0808">Transferase</keyword>
<dbReference type="InterPro" id="IPR016181">
    <property type="entry name" value="Acyl_CoA_acyltransferase"/>
</dbReference>
<dbReference type="InterPro" id="IPR000182">
    <property type="entry name" value="GNAT_dom"/>
</dbReference>
<dbReference type="Pfam" id="PF00583">
    <property type="entry name" value="Acetyltransf_1"/>
    <property type="match status" value="1"/>
</dbReference>
<dbReference type="Gene3D" id="3.40.630.30">
    <property type="match status" value="1"/>
</dbReference>
<dbReference type="GO" id="GO:0016747">
    <property type="term" value="F:acyltransferase activity, transferring groups other than amino-acyl groups"/>
    <property type="evidence" value="ECO:0007669"/>
    <property type="project" value="InterPro"/>
</dbReference>
<accession>A0A562NG32</accession>
<dbReference type="InterPro" id="IPR050832">
    <property type="entry name" value="Bact_Acetyltransf"/>
</dbReference>
<dbReference type="SUPFAM" id="SSF55729">
    <property type="entry name" value="Acyl-CoA N-acyltransferases (Nat)"/>
    <property type="match status" value="1"/>
</dbReference>
<evidence type="ECO:0000313" key="5">
    <source>
        <dbReference type="Proteomes" id="UP000316225"/>
    </source>
</evidence>
<comment type="caution">
    <text evidence="4">The sequence shown here is derived from an EMBL/GenBank/DDBJ whole genome shotgun (WGS) entry which is preliminary data.</text>
</comment>
<evidence type="ECO:0000256" key="2">
    <source>
        <dbReference type="ARBA" id="ARBA00023315"/>
    </source>
</evidence>
<dbReference type="OrthoDB" id="9804026at2"/>
<evidence type="ECO:0000259" key="3">
    <source>
        <dbReference type="PROSITE" id="PS51186"/>
    </source>
</evidence>
<name>A0A562NG32_9RHOB</name>
<dbReference type="CDD" id="cd04301">
    <property type="entry name" value="NAT_SF"/>
    <property type="match status" value="1"/>
</dbReference>
<keyword evidence="5" id="KW-1185">Reference proteome</keyword>
<dbReference type="PANTHER" id="PTHR43877">
    <property type="entry name" value="AMINOALKYLPHOSPHONATE N-ACETYLTRANSFERASE-RELATED-RELATED"/>
    <property type="match status" value="1"/>
</dbReference>
<dbReference type="RefSeq" id="WP_145399387.1">
    <property type="nucleotide sequence ID" value="NZ_VLKU01000011.1"/>
</dbReference>
<dbReference type="AlphaFoldDB" id="A0A562NG32"/>
<organism evidence="4 5">
    <name type="scientific">Paracoccus sulfuroxidans</name>
    <dbReference type="NCBI Taxonomy" id="384678"/>
    <lineage>
        <taxon>Bacteria</taxon>
        <taxon>Pseudomonadati</taxon>
        <taxon>Pseudomonadota</taxon>
        <taxon>Alphaproteobacteria</taxon>
        <taxon>Rhodobacterales</taxon>
        <taxon>Paracoccaceae</taxon>
        <taxon>Paracoccus</taxon>
    </lineage>
</organism>
<sequence>MTPEDLAQIHAECFPAHPRAWSGHEFAELLASTGSFLLPRAHGFLLGRVIADEAELLTLAVSPLARRTGTGQSLVGEFLTRAAEMGANTAFLEVASDNLRAQRLYARTGWQQAGLRRNYYAAAIDALVLRHDLGHRQDS</sequence>
<feature type="domain" description="N-acetyltransferase" evidence="3">
    <location>
        <begin position="1"/>
        <end position="134"/>
    </location>
</feature>
<dbReference type="PROSITE" id="PS51186">
    <property type="entry name" value="GNAT"/>
    <property type="match status" value="1"/>
</dbReference>
<dbReference type="EMBL" id="VLKU01000011">
    <property type="protein sequence ID" value="TWI31086.1"/>
    <property type="molecule type" value="Genomic_DNA"/>
</dbReference>
<keyword evidence="2" id="KW-0012">Acyltransferase</keyword>
<evidence type="ECO:0000256" key="1">
    <source>
        <dbReference type="ARBA" id="ARBA00022679"/>
    </source>
</evidence>
<gene>
    <name evidence="4" type="ORF">IQ24_03311</name>
</gene>
<evidence type="ECO:0000313" key="4">
    <source>
        <dbReference type="EMBL" id="TWI31086.1"/>
    </source>
</evidence>
<dbReference type="Proteomes" id="UP000316225">
    <property type="component" value="Unassembled WGS sequence"/>
</dbReference>
<proteinExistence type="predicted"/>
<reference evidence="4 5" key="1">
    <citation type="journal article" date="2015" name="Stand. Genomic Sci.">
        <title>Genomic Encyclopedia of Bacterial and Archaeal Type Strains, Phase III: the genomes of soil and plant-associated and newly described type strains.</title>
        <authorList>
            <person name="Whitman W.B."/>
            <person name="Woyke T."/>
            <person name="Klenk H.P."/>
            <person name="Zhou Y."/>
            <person name="Lilburn T.G."/>
            <person name="Beck B.J."/>
            <person name="De Vos P."/>
            <person name="Vandamme P."/>
            <person name="Eisen J.A."/>
            <person name="Garrity G."/>
            <person name="Hugenholtz P."/>
            <person name="Kyrpides N.C."/>
        </authorList>
    </citation>
    <scope>NUCLEOTIDE SEQUENCE [LARGE SCALE GENOMIC DNA]</scope>
    <source>
        <strain evidence="4 5">CGMCC 1.5364</strain>
    </source>
</reference>
<protein>
    <submittedName>
        <fullName evidence="4">Ribosomal-protein-alanine N-acetyltransferase</fullName>
    </submittedName>
</protein>